<organism evidence="1">
    <name type="scientific">Anguilla anguilla</name>
    <name type="common">European freshwater eel</name>
    <name type="synonym">Muraena anguilla</name>
    <dbReference type="NCBI Taxonomy" id="7936"/>
    <lineage>
        <taxon>Eukaryota</taxon>
        <taxon>Metazoa</taxon>
        <taxon>Chordata</taxon>
        <taxon>Craniata</taxon>
        <taxon>Vertebrata</taxon>
        <taxon>Euteleostomi</taxon>
        <taxon>Actinopterygii</taxon>
        <taxon>Neopterygii</taxon>
        <taxon>Teleostei</taxon>
        <taxon>Anguilliformes</taxon>
        <taxon>Anguillidae</taxon>
        <taxon>Anguilla</taxon>
    </lineage>
</organism>
<protein>
    <submittedName>
        <fullName evidence="1">Uncharacterized protein</fullName>
    </submittedName>
</protein>
<accession>A0A0E9RK81</accession>
<name>A0A0E9RK81_ANGAN</name>
<sequence length="11" mass="1212">MTGMRADMDKG</sequence>
<dbReference type="EMBL" id="GBXM01079849">
    <property type="protein sequence ID" value="JAH28728.1"/>
    <property type="molecule type" value="Transcribed_RNA"/>
</dbReference>
<reference evidence="1" key="2">
    <citation type="journal article" date="2015" name="Fish Shellfish Immunol.">
        <title>Early steps in the European eel (Anguilla anguilla)-Vibrio vulnificus interaction in the gills: Role of the RtxA13 toxin.</title>
        <authorList>
            <person name="Callol A."/>
            <person name="Pajuelo D."/>
            <person name="Ebbesson L."/>
            <person name="Teles M."/>
            <person name="MacKenzie S."/>
            <person name="Amaro C."/>
        </authorList>
    </citation>
    <scope>NUCLEOTIDE SEQUENCE</scope>
</reference>
<evidence type="ECO:0000313" key="1">
    <source>
        <dbReference type="EMBL" id="JAH28728.1"/>
    </source>
</evidence>
<reference evidence="1" key="1">
    <citation type="submission" date="2014-11" db="EMBL/GenBank/DDBJ databases">
        <authorList>
            <person name="Amaro Gonzalez C."/>
        </authorList>
    </citation>
    <scope>NUCLEOTIDE SEQUENCE</scope>
</reference>
<proteinExistence type="predicted"/>